<accession>A0AAN9P7C4</accession>
<organism evidence="2 3">
    <name type="scientific">Crotalaria pallida</name>
    <name type="common">Smooth rattlebox</name>
    <name type="synonym">Crotalaria striata</name>
    <dbReference type="NCBI Taxonomy" id="3830"/>
    <lineage>
        <taxon>Eukaryota</taxon>
        <taxon>Viridiplantae</taxon>
        <taxon>Streptophyta</taxon>
        <taxon>Embryophyta</taxon>
        <taxon>Tracheophyta</taxon>
        <taxon>Spermatophyta</taxon>
        <taxon>Magnoliopsida</taxon>
        <taxon>eudicotyledons</taxon>
        <taxon>Gunneridae</taxon>
        <taxon>Pentapetalae</taxon>
        <taxon>rosids</taxon>
        <taxon>fabids</taxon>
        <taxon>Fabales</taxon>
        <taxon>Fabaceae</taxon>
        <taxon>Papilionoideae</taxon>
        <taxon>50 kb inversion clade</taxon>
        <taxon>genistoids sensu lato</taxon>
        <taxon>core genistoids</taxon>
        <taxon>Crotalarieae</taxon>
        <taxon>Crotalaria</taxon>
    </lineage>
</organism>
<proteinExistence type="predicted"/>
<evidence type="ECO:0000313" key="3">
    <source>
        <dbReference type="Proteomes" id="UP001372338"/>
    </source>
</evidence>
<protein>
    <submittedName>
        <fullName evidence="2">Uncharacterized protein</fullName>
    </submittedName>
</protein>
<dbReference type="EMBL" id="JAYWIO010000001">
    <property type="protein sequence ID" value="KAK7287582.1"/>
    <property type="molecule type" value="Genomic_DNA"/>
</dbReference>
<evidence type="ECO:0000313" key="2">
    <source>
        <dbReference type="EMBL" id="KAK7287582.1"/>
    </source>
</evidence>
<dbReference type="AlphaFoldDB" id="A0AAN9P7C4"/>
<dbReference type="Proteomes" id="UP001372338">
    <property type="component" value="Unassembled WGS sequence"/>
</dbReference>
<feature type="region of interest" description="Disordered" evidence="1">
    <location>
        <begin position="57"/>
        <end position="92"/>
    </location>
</feature>
<feature type="compositionally biased region" description="Polar residues" evidence="1">
    <location>
        <begin position="61"/>
        <end position="82"/>
    </location>
</feature>
<evidence type="ECO:0000256" key="1">
    <source>
        <dbReference type="SAM" id="MobiDB-lite"/>
    </source>
</evidence>
<name>A0AAN9P7C4_CROPI</name>
<comment type="caution">
    <text evidence="2">The sequence shown here is derived from an EMBL/GenBank/DDBJ whole genome shotgun (WGS) entry which is preliminary data.</text>
</comment>
<keyword evidence="3" id="KW-1185">Reference proteome</keyword>
<reference evidence="2 3" key="1">
    <citation type="submission" date="2024-01" db="EMBL/GenBank/DDBJ databases">
        <title>The genomes of 5 underutilized Papilionoideae crops provide insights into root nodulation and disease resistanc.</title>
        <authorList>
            <person name="Yuan L."/>
        </authorList>
    </citation>
    <scope>NUCLEOTIDE SEQUENCE [LARGE SCALE GENOMIC DNA]</scope>
    <source>
        <strain evidence="2">ZHUSHIDOU_FW_LH</strain>
        <tissue evidence="2">Leaf</tissue>
    </source>
</reference>
<gene>
    <name evidence="2" type="ORF">RIF29_00863</name>
</gene>
<sequence>MVLLQSLKPREMVPSNMDVFPFIPFKHPERRAASYVANLRDQSLSDPVQLMRIYAEKAQKQRTSSNHSNTQLVAPSGSSGQGDESGKLQPQLPMHGCLYGKNSLRKHLSNLVHLKVRFMKIHCTK</sequence>